<feature type="transmembrane region" description="Helical" evidence="7">
    <location>
        <begin position="168"/>
        <end position="190"/>
    </location>
</feature>
<dbReference type="GO" id="GO:0005886">
    <property type="term" value="C:plasma membrane"/>
    <property type="evidence" value="ECO:0007669"/>
    <property type="project" value="UniProtKB-SubCell"/>
</dbReference>
<feature type="transmembrane region" description="Helical" evidence="7">
    <location>
        <begin position="123"/>
        <end position="148"/>
    </location>
</feature>
<keyword evidence="5 7" id="KW-1133">Transmembrane helix</keyword>
<comment type="subcellular location">
    <subcellularLocation>
        <location evidence="1">Cell membrane</location>
        <topology evidence="1">Multi-pass membrane protein</topology>
    </subcellularLocation>
</comment>
<dbReference type="EMBL" id="CP036339">
    <property type="protein sequence ID" value="QDT74938.1"/>
    <property type="molecule type" value="Genomic_DNA"/>
</dbReference>
<evidence type="ECO:0000256" key="4">
    <source>
        <dbReference type="ARBA" id="ARBA00022692"/>
    </source>
</evidence>
<evidence type="ECO:0000256" key="1">
    <source>
        <dbReference type="ARBA" id="ARBA00004651"/>
    </source>
</evidence>
<organism evidence="8 9">
    <name type="scientific">Lacipirellula limnantheis</name>
    <dbReference type="NCBI Taxonomy" id="2528024"/>
    <lineage>
        <taxon>Bacteria</taxon>
        <taxon>Pseudomonadati</taxon>
        <taxon>Planctomycetota</taxon>
        <taxon>Planctomycetia</taxon>
        <taxon>Pirellulales</taxon>
        <taxon>Lacipirellulaceae</taxon>
        <taxon>Lacipirellula</taxon>
    </lineage>
</organism>
<dbReference type="OrthoDB" id="9806499at2"/>
<evidence type="ECO:0000313" key="9">
    <source>
        <dbReference type="Proteomes" id="UP000317909"/>
    </source>
</evidence>
<reference evidence="8 9" key="1">
    <citation type="submission" date="2019-02" db="EMBL/GenBank/DDBJ databases">
        <title>Deep-cultivation of Planctomycetes and their phenomic and genomic characterization uncovers novel biology.</title>
        <authorList>
            <person name="Wiegand S."/>
            <person name="Jogler M."/>
            <person name="Boedeker C."/>
            <person name="Pinto D."/>
            <person name="Vollmers J."/>
            <person name="Rivas-Marin E."/>
            <person name="Kohn T."/>
            <person name="Peeters S.H."/>
            <person name="Heuer A."/>
            <person name="Rast P."/>
            <person name="Oberbeckmann S."/>
            <person name="Bunk B."/>
            <person name="Jeske O."/>
            <person name="Meyerdierks A."/>
            <person name="Storesund J.E."/>
            <person name="Kallscheuer N."/>
            <person name="Luecker S."/>
            <person name="Lage O.M."/>
            <person name="Pohl T."/>
            <person name="Merkel B.J."/>
            <person name="Hornburger P."/>
            <person name="Mueller R.-W."/>
            <person name="Bruemmer F."/>
            <person name="Labrenz M."/>
            <person name="Spormann A.M."/>
            <person name="Op den Camp H."/>
            <person name="Overmann J."/>
            <person name="Amann R."/>
            <person name="Jetten M.S.M."/>
            <person name="Mascher T."/>
            <person name="Medema M.H."/>
            <person name="Devos D.P."/>
            <person name="Kaster A.-K."/>
            <person name="Ovreas L."/>
            <person name="Rohde M."/>
            <person name="Galperin M.Y."/>
            <person name="Jogler C."/>
        </authorList>
    </citation>
    <scope>NUCLEOTIDE SEQUENCE [LARGE SCALE GENOMIC DNA]</scope>
    <source>
        <strain evidence="8 9">I41</strain>
    </source>
</reference>
<feature type="transmembrane region" description="Helical" evidence="7">
    <location>
        <begin position="229"/>
        <end position="249"/>
    </location>
</feature>
<comment type="similarity">
    <text evidence="2">Belongs to the NrfD family.</text>
</comment>
<dbReference type="PANTHER" id="PTHR43044:SF2">
    <property type="entry name" value="POLYSULPHIDE REDUCTASE NRFD"/>
    <property type="match status" value="1"/>
</dbReference>
<protein>
    <submittedName>
        <fullName evidence="8">Polysulfide reductase, NrfD</fullName>
    </submittedName>
</protein>
<name>A0A517U2U0_9BACT</name>
<feature type="transmembrane region" description="Helical" evidence="7">
    <location>
        <begin position="377"/>
        <end position="401"/>
    </location>
</feature>
<accession>A0A517U2U0</accession>
<dbReference type="RefSeq" id="WP_145434651.1">
    <property type="nucleotide sequence ID" value="NZ_CP036339.1"/>
</dbReference>
<keyword evidence="3" id="KW-1003">Cell membrane</keyword>
<dbReference type="InterPro" id="IPR005614">
    <property type="entry name" value="NrfD-like"/>
</dbReference>
<dbReference type="AlphaFoldDB" id="A0A517U2U0"/>
<proteinExistence type="inferred from homology"/>
<evidence type="ECO:0000256" key="3">
    <source>
        <dbReference type="ARBA" id="ARBA00022475"/>
    </source>
</evidence>
<feature type="transmembrane region" description="Helical" evidence="7">
    <location>
        <begin position="421"/>
        <end position="442"/>
    </location>
</feature>
<dbReference type="KEGG" id="llh:I41_41420"/>
<gene>
    <name evidence="8" type="ORF">I41_41420</name>
</gene>
<evidence type="ECO:0000256" key="6">
    <source>
        <dbReference type="ARBA" id="ARBA00023136"/>
    </source>
</evidence>
<dbReference type="PANTHER" id="PTHR43044">
    <property type="match status" value="1"/>
</dbReference>
<dbReference type="Proteomes" id="UP000317909">
    <property type="component" value="Chromosome"/>
</dbReference>
<evidence type="ECO:0000313" key="8">
    <source>
        <dbReference type="EMBL" id="QDT74938.1"/>
    </source>
</evidence>
<feature type="transmembrane region" description="Helical" evidence="7">
    <location>
        <begin position="47"/>
        <end position="70"/>
    </location>
</feature>
<feature type="transmembrane region" description="Helical" evidence="7">
    <location>
        <begin position="269"/>
        <end position="289"/>
    </location>
</feature>
<evidence type="ECO:0000256" key="7">
    <source>
        <dbReference type="SAM" id="Phobius"/>
    </source>
</evidence>
<keyword evidence="4 7" id="KW-0812">Transmembrane</keyword>
<feature type="transmembrane region" description="Helical" evidence="7">
    <location>
        <begin position="351"/>
        <end position="370"/>
    </location>
</feature>
<dbReference type="Pfam" id="PF03916">
    <property type="entry name" value="NrfD"/>
    <property type="match status" value="1"/>
</dbReference>
<feature type="transmembrane region" description="Helical" evidence="7">
    <location>
        <begin position="82"/>
        <end position="111"/>
    </location>
</feature>
<feature type="transmembrane region" description="Helical" evidence="7">
    <location>
        <begin position="310"/>
        <end position="331"/>
    </location>
</feature>
<keyword evidence="6 7" id="KW-0472">Membrane</keyword>
<evidence type="ECO:0000256" key="2">
    <source>
        <dbReference type="ARBA" id="ARBA00008929"/>
    </source>
</evidence>
<keyword evidence="9" id="KW-1185">Reference proteome</keyword>
<evidence type="ECO:0000256" key="5">
    <source>
        <dbReference type="ARBA" id="ARBA00022989"/>
    </source>
</evidence>
<sequence>MATVHSDQRSATAALAEAPVLAPGHSYGSITDKISSIVLTKGTSRGWLFGLAISFMLVQVFLVSVVYLIARGVGIWGINVPVGWGFAIVIFVWWVGIGHAGTLISAVLLLLNQSWRTSINRFAEAMTLFAVVCAGMYPLLHLGRIWLFYWLMPIPNTMGIWPQFRSPLLWDVFAVSTYMTVSFLFWYTGLIPDLATLRDRAQNRFGKVTYGILSFGWRGSARHWRRFDAAYLLLAGIATPLVVSVHTVVGFDFAMSIIPGWHNTLFPPYFVAGAIYSGFAMVLTLAIPLRAAYGLQDFITDRHLENMAKVMLATSLMVSYGYVMEVFFGFYSANTYEEYLTRNRMVGPYAPAFWSLILCNVLTPQLLWFRAIRLSPVLLWCIAIVANIGMWLERFVIVITSLHRDFLPSSWGMFYPTFWDWSTYIGTIGVFFFLLFLFIRFLPVISIFEMRELLHKSEEEHHHD</sequence>